<dbReference type="Proteomes" id="UP000245697">
    <property type="component" value="Unassembled WGS sequence"/>
</dbReference>
<feature type="chain" id="PRO_5016288420" description="Secreted protein" evidence="1">
    <location>
        <begin position="25"/>
        <end position="102"/>
    </location>
</feature>
<comment type="caution">
    <text evidence="2">The sequence shown here is derived from an EMBL/GenBank/DDBJ whole genome shotgun (WGS) entry which is preliminary data.</text>
</comment>
<reference evidence="2 3" key="1">
    <citation type="submission" date="2018-05" db="EMBL/GenBank/DDBJ databases">
        <title>Genomic Encyclopedia of Archaeal and Bacterial Type Strains, Phase II (KMG-II): from individual species to whole genera.</title>
        <authorList>
            <person name="Goeker M."/>
        </authorList>
    </citation>
    <scope>NUCLEOTIDE SEQUENCE [LARGE SCALE GENOMIC DNA]</scope>
    <source>
        <strain evidence="2 3">DSM 45184</strain>
    </source>
</reference>
<keyword evidence="3" id="KW-1185">Reference proteome</keyword>
<keyword evidence="1" id="KW-0732">Signal</keyword>
<dbReference type="RefSeq" id="WP_109600172.1">
    <property type="nucleotide sequence ID" value="NZ_BONA01000074.1"/>
</dbReference>
<dbReference type="AlphaFoldDB" id="A0A316F6X6"/>
<evidence type="ECO:0000313" key="2">
    <source>
        <dbReference type="EMBL" id="PWK40180.1"/>
    </source>
</evidence>
<evidence type="ECO:0008006" key="4">
    <source>
        <dbReference type="Google" id="ProtNLM"/>
    </source>
</evidence>
<gene>
    <name evidence="2" type="ORF">BC793_120119</name>
</gene>
<protein>
    <recommendedName>
        <fullName evidence="4">Secreted protein</fullName>
    </recommendedName>
</protein>
<proteinExistence type="predicted"/>
<organism evidence="2 3">
    <name type="scientific">Actinoplanes xinjiangensis</name>
    <dbReference type="NCBI Taxonomy" id="512350"/>
    <lineage>
        <taxon>Bacteria</taxon>
        <taxon>Bacillati</taxon>
        <taxon>Actinomycetota</taxon>
        <taxon>Actinomycetes</taxon>
        <taxon>Micromonosporales</taxon>
        <taxon>Micromonosporaceae</taxon>
        <taxon>Actinoplanes</taxon>
    </lineage>
</organism>
<feature type="signal peptide" evidence="1">
    <location>
        <begin position="1"/>
        <end position="24"/>
    </location>
</feature>
<sequence length="102" mass="11241">MHRTAIVTGLAAAALLLTPAAALAADPPPDLTIAPYRPSNRVVTHYEPAPKWDQQILPQQLLPPRPRPWPCVCPDPLGPLLDPVYPQIADQGLEQHRHANRR</sequence>
<name>A0A316F6X6_9ACTN</name>
<evidence type="ECO:0000313" key="3">
    <source>
        <dbReference type="Proteomes" id="UP000245697"/>
    </source>
</evidence>
<dbReference type="EMBL" id="QGGR01000020">
    <property type="protein sequence ID" value="PWK40180.1"/>
    <property type="molecule type" value="Genomic_DNA"/>
</dbReference>
<accession>A0A316F6X6</accession>
<evidence type="ECO:0000256" key="1">
    <source>
        <dbReference type="SAM" id="SignalP"/>
    </source>
</evidence>